<dbReference type="AlphaFoldDB" id="A0A0U1ZFS6"/>
<protein>
    <submittedName>
        <fullName evidence="5">Truncated LuxR family protein</fullName>
    </submittedName>
</protein>
<keyword evidence="1" id="KW-0805">Transcription regulation</keyword>
<evidence type="ECO:0000256" key="2">
    <source>
        <dbReference type="ARBA" id="ARBA00023125"/>
    </source>
</evidence>
<gene>
    <name evidence="5" type="primary">tswR-t</name>
</gene>
<keyword evidence="3" id="KW-0804">Transcription</keyword>
<sequence>MAAELKISPRLEELGAICNAGYAIGLHIRFSTPTFFFQTYRREWLEYYSQNGLVLHDPIVRWGFGTTGVIRWDALAGEDEQGVLQQAAEHGLRYGIAVALLEHGSRTIAGFAHTDRNFTDSEVGAIRRILSGLHEDTMKQEQLPLVERAALKQLSILLSQG</sequence>
<evidence type="ECO:0000259" key="4">
    <source>
        <dbReference type="Pfam" id="PF03472"/>
    </source>
</evidence>
<dbReference type="Pfam" id="PF03472">
    <property type="entry name" value="Autoind_bind"/>
    <property type="match status" value="1"/>
</dbReference>
<keyword evidence="2" id="KW-0238">DNA-binding</keyword>
<feature type="domain" description="Transcription factor LuxR-like autoinducer-binding" evidence="4">
    <location>
        <begin position="32"/>
        <end position="113"/>
    </location>
</feature>
<proteinExistence type="predicted"/>
<accession>A0A0U1ZFS6</accession>
<name>A0A0U1ZFS6_9RHOB</name>
<evidence type="ECO:0000256" key="3">
    <source>
        <dbReference type="ARBA" id="ARBA00023163"/>
    </source>
</evidence>
<dbReference type="EMBL" id="KP092523">
    <property type="protein sequence ID" value="AJW69533.1"/>
    <property type="molecule type" value="Genomic_DNA"/>
</dbReference>
<dbReference type="InterPro" id="IPR036693">
    <property type="entry name" value="TF_LuxR_autoind-bd_dom_sf"/>
</dbReference>
<dbReference type="SUPFAM" id="SSF75516">
    <property type="entry name" value="Pheromone-binding domain of LuxR-like quorum-sensing transcription factors"/>
    <property type="match status" value="1"/>
</dbReference>
<evidence type="ECO:0000313" key="5">
    <source>
        <dbReference type="EMBL" id="AJW69533.1"/>
    </source>
</evidence>
<evidence type="ECO:0000256" key="1">
    <source>
        <dbReference type="ARBA" id="ARBA00023015"/>
    </source>
</evidence>
<dbReference type="GO" id="GO:0003677">
    <property type="term" value="F:DNA binding"/>
    <property type="evidence" value="ECO:0007669"/>
    <property type="project" value="UniProtKB-KW"/>
</dbReference>
<reference evidence="5" key="1">
    <citation type="journal article" date="2015" name="Appl. Environ. Microbiol.">
        <title>A NEW N-ACYL HOMOSERINE LACTONE SYNTHASE IN AN UNCULTURED SYMBIONT OF THE RED SEA SPONGE THEONELLA SWINHOEI.</title>
        <authorList>
            <person name="Britstein M."/>
            <person name="Devescovi G."/>
            <person name="Handley K.M."/>
            <person name="Malik A."/>
            <person name="Haber M."/>
            <person name="Saurav K."/>
            <person name="Teta R."/>
            <person name="Costantino V."/>
            <person name="Burgsdorf I."/>
            <person name="Gilbert J.A."/>
            <person name="Sher N."/>
            <person name="Venturi V."/>
            <person name="Steindler L."/>
        </authorList>
    </citation>
    <scope>NUCLEOTIDE SEQUENCE</scope>
    <source>
        <strain evidence="5">TS309</strain>
    </source>
</reference>
<organism evidence="5">
    <name type="scientific">uncultured Rhodobacterales bacterium</name>
    <dbReference type="NCBI Taxonomy" id="293400"/>
    <lineage>
        <taxon>Bacteria</taxon>
        <taxon>Pseudomonadati</taxon>
        <taxon>Pseudomonadota</taxon>
        <taxon>Alphaproteobacteria</taxon>
        <taxon>Rhodobacterales</taxon>
        <taxon>environmental samples</taxon>
    </lineage>
</organism>
<dbReference type="InterPro" id="IPR005143">
    <property type="entry name" value="TF_LuxR_autoind-bd_dom"/>
</dbReference>
<dbReference type="Gene3D" id="3.30.450.80">
    <property type="entry name" value="Transcription factor LuxR-like, autoinducer-binding domain"/>
    <property type="match status" value="1"/>
</dbReference>